<sequence length="67" mass="7901">MNSEECQGSWKSEDSRRRSPEKGIVAAQPEVENILYHWDWQLDKSLVHTVVFKEYYLSEVSRNTLVT</sequence>
<name>A0A3P7EAC0_WUCBA</name>
<feature type="compositionally biased region" description="Basic and acidic residues" evidence="1">
    <location>
        <begin position="11"/>
        <end position="21"/>
    </location>
</feature>
<dbReference type="InParanoid" id="A0A3P7EAC0"/>
<reference evidence="2 3" key="1">
    <citation type="submission" date="2018-11" db="EMBL/GenBank/DDBJ databases">
        <authorList>
            <consortium name="Pathogen Informatics"/>
        </authorList>
    </citation>
    <scope>NUCLEOTIDE SEQUENCE [LARGE SCALE GENOMIC DNA]</scope>
</reference>
<evidence type="ECO:0000256" key="1">
    <source>
        <dbReference type="SAM" id="MobiDB-lite"/>
    </source>
</evidence>
<keyword evidence="3" id="KW-1185">Reference proteome</keyword>
<organism evidence="2 3">
    <name type="scientific">Wuchereria bancrofti</name>
    <dbReference type="NCBI Taxonomy" id="6293"/>
    <lineage>
        <taxon>Eukaryota</taxon>
        <taxon>Metazoa</taxon>
        <taxon>Ecdysozoa</taxon>
        <taxon>Nematoda</taxon>
        <taxon>Chromadorea</taxon>
        <taxon>Rhabditida</taxon>
        <taxon>Spirurina</taxon>
        <taxon>Spiruromorpha</taxon>
        <taxon>Filarioidea</taxon>
        <taxon>Onchocercidae</taxon>
        <taxon>Wuchereria</taxon>
    </lineage>
</organism>
<dbReference type="Proteomes" id="UP000270924">
    <property type="component" value="Unassembled WGS sequence"/>
</dbReference>
<gene>
    <name evidence="2" type="ORF">WBA_LOCUS6710</name>
</gene>
<feature type="region of interest" description="Disordered" evidence="1">
    <location>
        <begin position="1"/>
        <end position="23"/>
    </location>
</feature>
<accession>A0A3P7EAC0</accession>
<dbReference type="AlphaFoldDB" id="A0A3P7EAC0"/>
<protein>
    <submittedName>
        <fullName evidence="2">Uncharacterized protein</fullName>
    </submittedName>
</protein>
<proteinExistence type="predicted"/>
<feature type="compositionally biased region" description="Polar residues" evidence="1">
    <location>
        <begin position="1"/>
        <end position="10"/>
    </location>
</feature>
<evidence type="ECO:0000313" key="2">
    <source>
        <dbReference type="EMBL" id="VDM13324.1"/>
    </source>
</evidence>
<dbReference type="EMBL" id="UYWW01004175">
    <property type="protein sequence ID" value="VDM13324.1"/>
    <property type="molecule type" value="Genomic_DNA"/>
</dbReference>
<evidence type="ECO:0000313" key="3">
    <source>
        <dbReference type="Proteomes" id="UP000270924"/>
    </source>
</evidence>